<feature type="domain" description="UDP-glucose/GDP-mannose dehydrogenase C-terminal" evidence="5">
    <location>
        <begin position="323"/>
        <end position="427"/>
    </location>
</feature>
<dbReference type="InterPro" id="IPR017476">
    <property type="entry name" value="UDP-Glc/GDP-Man"/>
</dbReference>
<keyword evidence="7" id="KW-1185">Reference proteome</keyword>
<dbReference type="GO" id="GO:0051287">
    <property type="term" value="F:NAD binding"/>
    <property type="evidence" value="ECO:0007669"/>
    <property type="project" value="InterPro"/>
</dbReference>
<dbReference type="InterPro" id="IPR014027">
    <property type="entry name" value="UDP-Glc/GDP-Man_DH_C"/>
</dbReference>
<dbReference type="STRING" id="1121345.SAMN02745217_04391"/>
<dbReference type="PIRSF" id="PIRSF000124">
    <property type="entry name" value="UDPglc_GDPman_dh"/>
    <property type="match status" value="1"/>
</dbReference>
<gene>
    <name evidence="6" type="ORF">SAMN02745217_04391</name>
</gene>
<dbReference type="Pfam" id="PF03721">
    <property type="entry name" value="UDPG_MGDP_dh_N"/>
    <property type="match status" value="1"/>
</dbReference>
<dbReference type="Gene3D" id="3.40.50.720">
    <property type="entry name" value="NAD(P)-binding Rossmann-like Domain"/>
    <property type="match status" value="2"/>
</dbReference>
<evidence type="ECO:0000256" key="1">
    <source>
        <dbReference type="ARBA" id="ARBA00006601"/>
    </source>
</evidence>
<reference evidence="6 7" key="1">
    <citation type="submission" date="2016-12" db="EMBL/GenBank/DDBJ databases">
        <authorList>
            <person name="Song W.-J."/>
            <person name="Kurnit D.M."/>
        </authorList>
    </citation>
    <scope>NUCLEOTIDE SEQUENCE [LARGE SCALE GENOMIC DNA]</scope>
    <source>
        <strain evidence="6 7">DSM 12503</strain>
    </source>
</reference>
<dbReference type="PANTHER" id="PTHR43491">
    <property type="entry name" value="UDP-N-ACETYL-D-MANNOSAMINE DEHYDROGENASE"/>
    <property type="match status" value="1"/>
</dbReference>
<dbReference type="RefSeq" id="WP_073591022.1">
    <property type="nucleotide sequence ID" value="NZ_FRFD01000016.1"/>
</dbReference>
<dbReference type="InterPro" id="IPR014026">
    <property type="entry name" value="UDP-Glc/GDP-Man_DH_dimer"/>
</dbReference>
<evidence type="ECO:0000256" key="3">
    <source>
        <dbReference type="ARBA" id="ARBA00023027"/>
    </source>
</evidence>
<dbReference type="SMART" id="SM00984">
    <property type="entry name" value="UDPG_MGDP_dh_C"/>
    <property type="match status" value="1"/>
</dbReference>
<dbReference type="InterPro" id="IPR028359">
    <property type="entry name" value="UDP_ManNAc/GlcNAc_DH"/>
</dbReference>
<dbReference type="GO" id="GO:0016616">
    <property type="term" value="F:oxidoreductase activity, acting on the CH-OH group of donors, NAD or NADP as acceptor"/>
    <property type="evidence" value="ECO:0007669"/>
    <property type="project" value="InterPro"/>
</dbReference>
<dbReference type="Pfam" id="PF03720">
    <property type="entry name" value="UDPG_MGDP_dh_C"/>
    <property type="match status" value="1"/>
</dbReference>
<evidence type="ECO:0000313" key="6">
    <source>
        <dbReference type="EMBL" id="SHO53953.1"/>
    </source>
</evidence>
<keyword evidence="3" id="KW-0520">NAD</keyword>
<dbReference type="InterPro" id="IPR008927">
    <property type="entry name" value="6-PGluconate_DH-like_C_sf"/>
</dbReference>
<dbReference type="InterPro" id="IPR001732">
    <property type="entry name" value="UDP-Glc/GDP-Man_DH_N"/>
</dbReference>
<dbReference type="GO" id="GO:0000271">
    <property type="term" value="P:polysaccharide biosynthetic process"/>
    <property type="evidence" value="ECO:0007669"/>
    <property type="project" value="InterPro"/>
</dbReference>
<dbReference type="PANTHER" id="PTHR43491:SF2">
    <property type="entry name" value="UDP-N-ACETYL-D-MANNOSAMINE DEHYDROGENASE"/>
    <property type="match status" value="1"/>
</dbReference>
<dbReference type="GO" id="GO:0016628">
    <property type="term" value="F:oxidoreductase activity, acting on the CH-CH group of donors, NAD or NADP as acceptor"/>
    <property type="evidence" value="ECO:0007669"/>
    <property type="project" value="InterPro"/>
</dbReference>
<name>A0A1M7YMR8_9FIRM</name>
<evidence type="ECO:0000313" key="7">
    <source>
        <dbReference type="Proteomes" id="UP000184612"/>
    </source>
</evidence>
<dbReference type="EMBL" id="FRFD01000016">
    <property type="protein sequence ID" value="SHO53953.1"/>
    <property type="molecule type" value="Genomic_DNA"/>
</dbReference>
<evidence type="ECO:0000256" key="2">
    <source>
        <dbReference type="ARBA" id="ARBA00023002"/>
    </source>
</evidence>
<dbReference type="Pfam" id="PF00984">
    <property type="entry name" value="UDPG_MGDP_dh"/>
    <property type="match status" value="1"/>
</dbReference>
<dbReference type="SUPFAM" id="SSF51735">
    <property type="entry name" value="NAD(P)-binding Rossmann-fold domains"/>
    <property type="match status" value="1"/>
</dbReference>
<evidence type="ECO:0000256" key="4">
    <source>
        <dbReference type="PIRNR" id="PIRNR000124"/>
    </source>
</evidence>
<protein>
    <submittedName>
        <fullName evidence="6">UDP-N-acetyl-D-galactosamine dehydrogenase</fullName>
    </submittedName>
</protein>
<evidence type="ECO:0000259" key="5">
    <source>
        <dbReference type="SMART" id="SM00984"/>
    </source>
</evidence>
<dbReference type="OrthoDB" id="9803238at2"/>
<dbReference type="PIRSF" id="PIRSF500136">
    <property type="entry name" value="UDP_ManNAc_DH"/>
    <property type="match status" value="1"/>
</dbReference>
<sequence length="440" mass="49076">MNNLMEKINDLSIEVAVVGLGYVGMPIAVAFSKKIHTIGYDINHKKIESYLRGEDPTGEVGEEELKNCPVDFTSKEEKLKEADFIIVSVPTPVNDDKIPDLTPVISACEIIGRNLLKGRIVVFESTVYPGVTEEICVPVLERFSGLFCGKDFKVGYSPERINPGDKEHRLRNIVKIVSGMDEETTEIVGRVYEMIIDAGVFKTSSIKVAEAAKLVENAQRDINIAFMNEIAMAFERMGIHTGEVLDAMSTKWNALKFAPGLVGGHCIGVDPYYFISRAERLGYHSQIIAAGRKINDGMGSFIADVAVKKLIQADKLIKNVKICVMGITFKENCPDIRNTKVMDIINRLLEYQADVSVNDPLADGQEVSTEYHIELVDMDKVREADCLIFAVAHDEYRNLTIDGLDAMFKKASNDKKVIIDVKGLYNKQELSDRGYTYWSL</sequence>
<dbReference type="InterPro" id="IPR036220">
    <property type="entry name" value="UDP-Glc/GDP-Man_DH_C_sf"/>
</dbReference>
<dbReference type="NCBIfam" id="TIGR03026">
    <property type="entry name" value="NDP-sugDHase"/>
    <property type="match status" value="1"/>
</dbReference>
<comment type="similarity">
    <text evidence="1 4">Belongs to the UDP-glucose/GDP-mannose dehydrogenase family.</text>
</comment>
<accession>A0A1M7YMR8</accession>
<dbReference type="AlphaFoldDB" id="A0A1M7YMR8"/>
<dbReference type="Proteomes" id="UP000184612">
    <property type="component" value="Unassembled WGS sequence"/>
</dbReference>
<dbReference type="SUPFAM" id="SSF52413">
    <property type="entry name" value="UDP-glucose/GDP-mannose dehydrogenase C-terminal domain"/>
    <property type="match status" value="1"/>
</dbReference>
<organism evidence="6 7">
    <name type="scientific">Anaerocolumna xylanovorans DSM 12503</name>
    <dbReference type="NCBI Taxonomy" id="1121345"/>
    <lineage>
        <taxon>Bacteria</taxon>
        <taxon>Bacillati</taxon>
        <taxon>Bacillota</taxon>
        <taxon>Clostridia</taxon>
        <taxon>Lachnospirales</taxon>
        <taxon>Lachnospiraceae</taxon>
        <taxon>Anaerocolumna</taxon>
    </lineage>
</organism>
<dbReference type="SUPFAM" id="SSF48179">
    <property type="entry name" value="6-phosphogluconate dehydrogenase C-terminal domain-like"/>
    <property type="match status" value="1"/>
</dbReference>
<keyword evidence="2" id="KW-0560">Oxidoreductase</keyword>
<proteinExistence type="inferred from homology"/>
<dbReference type="InterPro" id="IPR036291">
    <property type="entry name" value="NAD(P)-bd_dom_sf"/>
</dbReference>